<sequence length="104" mass="11563">MHAVTDGFVWWLNDSPEDDSIVARKQIGQQLAIVRAMPNPLNTRAPKPKRLCHETIHPPDPHLAQLPGRQLPLHNCRGRLKPSAPDLALGRGAGCWLGWRGGQR</sequence>
<evidence type="ECO:0000313" key="2">
    <source>
        <dbReference type="Proteomes" id="UP000269721"/>
    </source>
</evidence>
<accession>A0A4P9W5Z9</accession>
<reference evidence="2" key="1">
    <citation type="journal article" date="2018" name="Nat. Microbiol.">
        <title>Leveraging single-cell genomics to expand the fungal tree of life.</title>
        <authorList>
            <person name="Ahrendt S.R."/>
            <person name="Quandt C.A."/>
            <person name="Ciobanu D."/>
            <person name="Clum A."/>
            <person name="Salamov A."/>
            <person name="Andreopoulos B."/>
            <person name="Cheng J.F."/>
            <person name="Woyke T."/>
            <person name="Pelin A."/>
            <person name="Henrissat B."/>
            <person name="Reynolds N.K."/>
            <person name="Benny G.L."/>
            <person name="Smith M.E."/>
            <person name="James T.Y."/>
            <person name="Grigoriev I.V."/>
        </authorList>
    </citation>
    <scope>NUCLEOTIDE SEQUENCE [LARGE SCALE GENOMIC DNA]</scope>
</reference>
<name>A0A4P9W5Z9_9FUNG</name>
<protein>
    <submittedName>
        <fullName evidence="1">Uncharacterized protein</fullName>
    </submittedName>
</protein>
<gene>
    <name evidence="1" type="ORF">BDK51DRAFT_47939</name>
</gene>
<evidence type="ECO:0000313" key="1">
    <source>
        <dbReference type="EMBL" id="RKO86765.1"/>
    </source>
</evidence>
<keyword evidence="2" id="KW-1185">Reference proteome</keyword>
<proteinExistence type="predicted"/>
<dbReference type="Proteomes" id="UP000269721">
    <property type="component" value="Unassembled WGS sequence"/>
</dbReference>
<organism evidence="1 2">
    <name type="scientific">Blyttiomyces helicus</name>
    <dbReference type="NCBI Taxonomy" id="388810"/>
    <lineage>
        <taxon>Eukaryota</taxon>
        <taxon>Fungi</taxon>
        <taxon>Fungi incertae sedis</taxon>
        <taxon>Chytridiomycota</taxon>
        <taxon>Chytridiomycota incertae sedis</taxon>
        <taxon>Chytridiomycetes</taxon>
        <taxon>Chytridiomycetes incertae sedis</taxon>
        <taxon>Blyttiomyces</taxon>
    </lineage>
</organism>
<dbReference type="EMBL" id="KZ997933">
    <property type="protein sequence ID" value="RKO86765.1"/>
    <property type="molecule type" value="Genomic_DNA"/>
</dbReference>
<dbReference type="AlphaFoldDB" id="A0A4P9W5Z9"/>